<keyword evidence="3" id="KW-1185">Reference proteome</keyword>
<evidence type="ECO:0000313" key="2">
    <source>
        <dbReference type="EMBL" id="OJJ88713.1"/>
    </source>
</evidence>
<reference evidence="3" key="1">
    <citation type="journal article" date="2017" name="Genome Biol.">
        <title>Comparative genomics reveals high biological diversity and specific adaptations in the industrially and medically important fungal genus Aspergillus.</title>
        <authorList>
            <person name="de Vries R.P."/>
            <person name="Riley R."/>
            <person name="Wiebenga A."/>
            <person name="Aguilar-Osorio G."/>
            <person name="Amillis S."/>
            <person name="Uchima C.A."/>
            <person name="Anderluh G."/>
            <person name="Asadollahi M."/>
            <person name="Askin M."/>
            <person name="Barry K."/>
            <person name="Battaglia E."/>
            <person name="Bayram O."/>
            <person name="Benocci T."/>
            <person name="Braus-Stromeyer S.A."/>
            <person name="Caldana C."/>
            <person name="Canovas D."/>
            <person name="Cerqueira G.C."/>
            <person name="Chen F."/>
            <person name="Chen W."/>
            <person name="Choi C."/>
            <person name="Clum A."/>
            <person name="Dos Santos R.A."/>
            <person name="Damasio A.R."/>
            <person name="Diallinas G."/>
            <person name="Emri T."/>
            <person name="Fekete E."/>
            <person name="Flipphi M."/>
            <person name="Freyberg S."/>
            <person name="Gallo A."/>
            <person name="Gournas C."/>
            <person name="Habgood R."/>
            <person name="Hainaut M."/>
            <person name="Harispe M.L."/>
            <person name="Henrissat B."/>
            <person name="Hilden K.S."/>
            <person name="Hope R."/>
            <person name="Hossain A."/>
            <person name="Karabika E."/>
            <person name="Karaffa L."/>
            <person name="Karanyi Z."/>
            <person name="Krasevec N."/>
            <person name="Kuo A."/>
            <person name="Kusch H."/>
            <person name="LaButti K."/>
            <person name="Lagendijk E.L."/>
            <person name="Lapidus A."/>
            <person name="Levasseur A."/>
            <person name="Lindquist E."/>
            <person name="Lipzen A."/>
            <person name="Logrieco A.F."/>
            <person name="MacCabe A."/>
            <person name="Maekelae M.R."/>
            <person name="Malavazi I."/>
            <person name="Melin P."/>
            <person name="Meyer V."/>
            <person name="Mielnichuk N."/>
            <person name="Miskei M."/>
            <person name="Molnar A.P."/>
            <person name="Mule G."/>
            <person name="Ngan C.Y."/>
            <person name="Orejas M."/>
            <person name="Orosz E."/>
            <person name="Ouedraogo J.P."/>
            <person name="Overkamp K.M."/>
            <person name="Park H.-S."/>
            <person name="Perrone G."/>
            <person name="Piumi F."/>
            <person name="Punt P.J."/>
            <person name="Ram A.F."/>
            <person name="Ramon A."/>
            <person name="Rauscher S."/>
            <person name="Record E."/>
            <person name="Riano-Pachon D.M."/>
            <person name="Robert V."/>
            <person name="Roehrig J."/>
            <person name="Ruller R."/>
            <person name="Salamov A."/>
            <person name="Salih N.S."/>
            <person name="Samson R.A."/>
            <person name="Sandor E."/>
            <person name="Sanguinetti M."/>
            <person name="Schuetze T."/>
            <person name="Sepcic K."/>
            <person name="Shelest E."/>
            <person name="Sherlock G."/>
            <person name="Sophianopoulou V."/>
            <person name="Squina F.M."/>
            <person name="Sun H."/>
            <person name="Susca A."/>
            <person name="Todd R.B."/>
            <person name="Tsang A."/>
            <person name="Unkles S.E."/>
            <person name="van de Wiele N."/>
            <person name="van Rossen-Uffink D."/>
            <person name="Oliveira J.V."/>
            <person name="Vesth T.C."/>
            <person name="Visser J."/>
            <person name="Yu J.-H."/>
            <person name="Zhou M."/>
            <person name="Andersen M.R."/>
            <person name="Archer D.B."/>
            <person name="Baker S.E."/>
            <person name="Benoit I."/>
            <person name="Brakhage A.A."/>
            <person name="Braus G.H."/>
            <person name="Fischer R."/>
            <person name="Frisvad J.C."/>
            <person name="Goldman G.H."/>
            <person name="Houbraken J."/>
            <person name="Oakley B."/>
            <person name="Pocsi I."/>
            <person name="Scazzocchio C."/>
            <person name="Seiboth B."/>
            <person name="vanKuyk P.A."/>
            <person name="Wortman J."/>
            <person name="Dyer P.S."/>
            <person name="Grigoriev I.V."/>
        </authorList>
    </citation>
    <scope>NUCLEOTIDE SEQUENCE [LARGE SCALE GENOMIC DNA]</scope>
    <source>
        <strain evidence="3">CBS 516.65</strain>
    </source>
</reference>
<feature type="transmembrane region" description="Helical" evidence="1">
    <location>
        <begin position="43"/>
        <end position="65"/>
    </location>
</feature>
<accession>A0A1L9VXR0</accession>
<protein>
    <submittedName>
        <fullName evidence="2">Uncharacterized protein</fullName>
    </submittedName>
</protein>
<dbReference type="GeneID" id="34461841"/>
<name>A0A1L9VXR0_ASPGL</name>
<sequence>MAYTPSTPTTRLHWSQVRDTSLLDIIPRQAKQGMLHSTSGDPVVSWSIWMLCVRGTSPLLVRLLVIGGMRNGT</sequence>
<keyword evidence="1" id="KW-1133">Transmembrane helix</keyword>
<gene>
    <name evidence="2" type="ORF">ASPGLDRAFT_42287</name>
</gene>
<dbReference type="VEuPathDB" id="FungiDB:ASPGLDRAFT_42287"/>
<proteinExistence type="predicted"/>
<evidence type="ECO:0000313" key="3">
    <source>
        <dbReference type="Proteomes" id="UP000184300"/>
    </source>
</evidence>
<dbReference type="RefSeq" id="XP_022405389.1">
    <property type="nucleotide sequence ID" value="XM_022545580.1"/>
</dbReference>
<keyword evidence="1" id="KW-0472">Membrane</keyword>
<organism evidence="2 3">
    <name type="scientific">Aspergillus glaucus CBS 516.65</name>
    <dbReference type="NCBI Taxonomy" id="1160497"/>
    <lineage>
        <taxon>Eukaryota</taxon>
        <taxon>Fungi</taxon>
        <taxon>Dikarya</taxon>
        <taxon>Ascomycota</taxon>
        <taxon>Pezizomycotina</taxon>
        <taxon>Eurotiomycetes</taxon>
        <taxon>Eurotiomycetidae</taxon>
        <taxon>Eurotiales</taxon>
        <taxon>Aspergillaceae</taxon>
        <taxon>Aspergillus</taxon>
        <taxon>Aspergillus subgen. Aspergillus</taxon>
    </lineage>
</organism>
<dbReference type="Proteomes" id="UP000184300">
    <property type="component" value="Unassembled WGS sequence"/>
</dbReference>
<dbReference type="AlphaFoldDB" id="A0A1L9VXR0"/>
<dbReference type="EMBL" id="KV878889">
    <property type="protein sequence ID" value="OJJ88713.1"/>
    <property type="molecule type" value="Genomic_DNA"/>
</dbReference>
<keyword evidence="1" id="KW-0812">Transmembrane</keyword>
<evidence type="ECO:0000256" key="1">
    <source>
        <dbReference type="SAM" id="Phobius"/>
    </source>
</evidence>